<organism evidence="1 2">
    <name type="scientific">Panagrolaimus sp. JU765</name>
    <dbReference type="NCBI Taxonomy" id="591449"/>
    <lineage>
        <taxon>Eukaryota</taxon>
        <taxon>Metazoa</taxon>
        <taxon>Ecdysozoa</taxon>
        <taxon>Nematoda</taxon>
        <taxon>Chromadorea</taxon>
        <taxon>Rhabditida</taxon>
        <taxon>Tylenchina</taxon>
        <taxon>Panagrolaimomorpha</taxon>
        <taxon>Panagrolaimoidea</taxon>
        <taxon>Panagrolaimidae</taxon>
        <taxon>Panagrolaimus</taxon>
    </lineage>
</organism>
<evidence type="ECO:0000313" key="1">
    <source>
        <dbReference type="Proteomes" id="UP000887576"/>
    </source>
</evidence>
<dbReference type="Proteomes" id="UP000887576">
    <property type="component" value="Unplaced"/>
</dbReference>
<accession>A0AC34R7W6</accession>
<protein>
    <submittedName>
        <fullName evidence="2">Uncharacterized protein</fullName>
    </submittedName>
</protein>
<sequence>MARPTFSQPATVAKSVPQTKPSKPKLETPHVEHTISIKLDNNNADEDDLKGPRESLSRDPVDVPRAKPRPKKQAVNEFQPEHDKETKTPPTEKEDAFKKPLASAKEIQKTEKKEVVVPKQKDRTKETKELDPTQEIKATVEEQLVSAKSPPRKKLKNKADASKKLSILSIKSSRPKVLAKTPPVKKEATKELEPTQEANSEA</sequence>
<name>A0AC34R7W6_9BILA</name>
<evidence type="ECO:0000313" key="2">
    <source>
        <dbReference type="WBParaSite" id="JU765_v2.g4347.t1"/>
    </source>
</evidence>
<proteinExistence type="predicted"/>
<reference evidence="2" key="1">
    <citation type="submission" date="2022-11" db="UniProtKB">
        <authorList>
            <consortium name="WormBaseParasite"/>
        </authorList>
    </citation>
    <scope>IDENTIFICATION</scope>
</reference>
<dbReference type="WBParaSite" id="JU765_v2.g4347.t1">
    <property type="protein sequence ID" value="JU765_v2.g4347.t1"/>
    <property type="gene ID" value="JU765_v2.g4347"/>
</dbReference>